<evidence type="ECO:0000256" key="2">
    <source>
        <dbReference type="ARBA" id="ARBA00022604"/>
    </source>
</evidence>
<protein>
    <recommendedName>
        <fullName evidence="5">Agenet domain-containing protein</fullName>
    </recommendedName>
</protein>
<evidence type="ECO:0000313" key="7">
    <source>
        <dbReference type="Proteomes" id="UP001153555"/>
    </source>
</evidence>
<organism evidence="6 7">
    <name type="scientific">Striga hermonthica</name>
    <name type="common">Purple witchweed</name>
    <name type="synonym">Buchnera hermonthica</name>
    <dbReference type="NCBI Taxonomy" id="68872"/>
    <lineage>
        <taxon>Eukaryota</taxon>
        <taxon>Viridiplantae</taxon>
        <taxon>Streptophyta</taxon>
        <taxon>Embryophyta</taxon>
        <taxon>Tracheophyta</taxon>
        <taxon>Spermatophyta</taxon>
        <taxon>Magnoliopsida</taxon>
        <taxon>eudicotyledons</taxon>
        <taxon>Gunneridae</taxon>
        <taxon>Pentapetalae</taxon>
        <taxon>asterids</taxon>
        <taxon>lamiids</taxon>
        <taxon>Lamiales</taxon>
        <taxon>Orobanchaceae</taxon>
        <taxon>Buchnereae</taxon>
        <taxon>Striga</taxon>
    </lineage>
</organism>
<evidence type="ECO:0000313" key="6">
    <source>
        <dbReference type="EMBL" id="CAA0822894.1"/>
    </source>
</evidence>
<evidence type="ECO:0000256" key="3">
    <source>
        <dbReference type="SAM" id="Coils"/>
    </source>
</evidence>
<dbReference type="InterPro" id="IPR014002">
    <property type="entry name" value="Agenet_dom_plant"/>
</dbReference>
<dbReference type="Pfam" id="PF05641">
    <property type="entry name" value="Agenet"/>
    <property type="match status" value="2"/>
</dbReference>
<feature type="region of interest" description="Disordered" evidence="4">
    <location>
        <begin position="1"/>
        <end position="37"/>
    </location>
</feature>
<keyword evidence="7" id="KW-1185">Reference proteome</keyword>
<proteinExistence type="predicted"/>
<keyword evidence="1" id="KW-0813">Transport</keyword>
<accession>A0A9N7N7Y4</accession>
<feature type="domain" description="Agenet" evidence="5">
    <location>
        <begin position="110"/>
        <end position="169"/>
    </location>
</feature>
<evidence type="ECO:0000256" key="4">
    <source>
        <dbReference type="SAM" id="MobiDB-lite"/>
    </source>
</evidence>
<dbReference type="Pfam" id="PF05266">
    <property type="entry name" value="DUF724"/>
    <property type="match status" value="1"/>
</dbReference>
<dbReference type="InterPro" id="IPR008395">
    <property type="entry name" value="Agenet-like_dom"/>
</dbReference>
<feature type="region of interest" description="Disordered" evidence="4">
    <location>
        <begin position="532"/>
        <end position="554"/>
    </location>
</feature>
<feature type="domain" description="Agenet" evidence="5">
    <location>
        <begin position="253"/>
        <end position="309"/>
    </location>
</feature>
<name>A0A9N7N7Y4_STRHE</name>
<gene>
    <name evidence="6" type="ORF">SHERM_20155</name>
</gene>
<feature type="region of interest" description="Disordered" evidence="4">
    <location>
        <begin position="457"/>
        <end position="483"/>
    </location>
</feature>
<reference evidence="6" key="1">
    <citation type="submission" date="2019-12" db="EMBL/GenBank/DDBJ databases">
        <authorList>
            <person name="Scholes J."/>
        </authorList>
    </citation>
    <scope>NUCLEOTIDE SEQUENCE</scope>
</reference>
<feature type="coiled-coil region" evidence="3">
    <location>
        <begin position="743"/>
        <end position="812"/>
    </location>
</feature>
<dbReference type="CDD" id="cd20405">
    <property type="entry name" value="Tudor_Agenet_AtDUF_rpt1_3"/>
    <property type="match status" value="1"/>
</dbReference>
<feature type="region of interest" description="Disordered" evidence="4">
    <location>
        <begin position="342"/>
        <end position="366"/>
    </location>
</feature>
<keyword evidence="3" id="KW-0175">Coiled coil</keyword>
<dbReference type="Proteomes" id="UP001153555">
    <property type="component" value="Unassembled WGS sequence"/>
</dbReference>
<feature type="domain" description="Agenet" evidence="5">
    <location>
        <begin position="36"/>
        <end position="107"/>
    </location>
</feature>
<dbReference type="EMBL" id="CACSLK010024344">
    <property type="protein sequence ID" value="CAA0822894.1"/>
    <property type="molecule type" value="Genomic_DNA"/>
</dbReference>
<evidence type="ECO:0000256" key="1">
    <source>
        <dbReference type="ARBA" id="ARBA00022448"/>
    </source>
</evidence>
<dbReference type="InterPro" id="IPR007930">
    <property type="entry name" value="DUF724"/>
</dbReference>
<dbReference type="OrthoDB" id="687110at2759"/>
<dbReference type="CDD" id="cd20406">
    <property type="entry name" value="Tudor_Agenet_AtDUF_rpt2_4"/>
    <property type="match status" value="2"/>
</dbReference>
<evidence type="ECO:0000259" key="5">
    <source>
        <dbReference type="SMART" id="SM00743"/>
    </source>
</evidence>
<keyword evidence="2" id="KW-0341">Growth regulation</keyword>
<dbReference type="SMART" id="SM00743">
    <property type="entry name" value="Agenet"/>
    <property type="match status" value="4"/>
</dbReference>
<feature type="compositionally biased region" description="Basic and acidic residues" evidence="4">
    <location>
        <begin position="471"/>
        <end position="483"/>
    </location>
</feature>
<comment type="caution">
    <text evidence="6">The sequence shown here is derived from an EMBL/GenBank/DDBJ whole genome shotgun (WGS) entry which is preliminary data.</text>
</comment>
<feature type="domain" description="Agenet" evidence="5">
    <location>
        <begin position="183"/>
        <end position="251"/>
    </location>
</feature>
<dbReference type="AlphaFoldDB" id="A0A9N7N7Y4"/>
<dbReference type="PANTHER" id="PTHR31917">
    <property type="entry name" value="AGENET DOMAIN-CONTAINING PROTEIN-RELATED"/>
    <property type="match status" value="1"/>
</dbReference>
<sequence>MGGAATHPPLRPHSNKNSSSHHHLHDGDHPAGVQSDPFPVGALVEVRTHEPDFKDTYFSATVLSLGDKSSGEIQVEYRTLLVPRGGSKLLREYVDVSCVRPSPPLEEAVGGFGPGDAVDALYKDGWWIGVVTRVVEEDTESRYTVTFQNPPDVREFSLSELRVHWDWVNGCWVRPDRQSIAGWMFDMEKEVEVSINREDGQEAWFPATIHEHLVDGTYLVKYHDETKESEAQTTQLIFDSLHIRPQPPLLKDTIFVLLGKVDAYFDCGWWSGLIREKLEDSRYLVTFKQLNMQKEFHMSELRPHIDWKDGKWFISPQNAIRKKSSSSLTCQDSQVEQLTPNLKKTPNVTPRTKRTRRSYDSQNAFSQCQKKLKEGPVLVEKQQEKHDMTKEMLSGSVSPVSANNVEISGKQSATEDLSSDNASWGKRTKPDAVDNTAEDDQNVQVVIGLPCGEMVISGPVKSRDKRKHSAKSKENMTNKEKQNLHDATTQEIERMSLEISVFCFPCFLVSAHVTSCRMLLFFSGIVDSANVSGGKSAEVNPTPGANNDSEAPSIELDDQPLSKWIGGKRIQSPSTVDGSRLSPVTAAVKQFTESNEKQVEDDAAVLKEATGNPQETQIQISTEHQNLPFAKTSLLWKPIWSLNAFCMLPQKPHFQPLERIKESMREGIAIGLMVNFSSAVETTCKLQFDDPKSTMDDILETLAELESHGFDIEPVRACLVGLLAVKDKEVELMGRAKELDCAISGHQLEKGELEKEIEELNEQARKLHEKLSMLESAKEGKENEIASAGARLREAEQSLENLKLEFEGTLDRMHTGAVVCRFVQCLGTHLGSD</sequence>
<feature type="compositionally biased region" description="Polar residues" evidence="4">
    <location>
        <begin position="408"/>
        <end position="422"/>
    </location>
</feature>
<feature type="region of interest" description="Disordered" evidence="4">
    <location>
        <begin position="408"/>
        <end position="440"/>
    </location>
</feature>
<dbReference type="PANTHER" id="PTHR31917:SF162">
    <property type="entry name" value="AGENET DOMAIN-CONTAINING PROTEIN"/>
    <property type="match status" value="1"/>
</dbReference>